<dbReference type="AlphaFoldDB" id="A0A498MMA9"/>
<evidence type="ECO:0000313" key="2">
    <source>
        <dbReference type="EMBL" id="RXN22071.1"/>
    </source>
</evidence>
<name>A0A498MMA9_LABRO</name>
<dbReference type="Proteomes" id="UP000290572">
    <property type="component" value="Unassembled WGS sequence"/>
</dbReference>
<dbReference type="EMBL" id="QBIY01012603">
    <property type="protein sequence ID" value="RXN22071.1"/>
    <property type="molecule type" value="Genomic_DNA"/>
</dbReference>
<comment type="caution">
    <text evidence="2">The sequence shown here is derived from an EMBL/GenBank/DDBJ whole genome shotgun (WGS) entry which is preliminary data.</text>
</comment>
<reference evidence="2 3" key="1">
    <citation type="submission" date="2018-03" db="EMBL/GenBank/DDBJ databases">
        <title>Draft genome sequence of Rohu Carp (Labeo rohita).</title>
        <authorList>
            <person name="Das P."/>
            <person name="Kushwaha B."/>
            <person name="Joshi C.G."/>
            <person name="Kumar D."/>
            <person name="Nagpure N.S."/>
            <person name="Sahoo L."/>
            <person name="Das S.P."/>
            <person name="Bit A."/>
            <person name="Patnaik S."/>
            <person name="Meher P.K."/>
            <person name="Jayasankar P."/>
            <person name="Koringa P.G."/>
            <person name="Patel N.V."/>
            <person name="Hinsu A.T."/>
            <person name="Kumar R."/>
            <person name="Pandey M."/>
            <person name="Agarwal S."/>
            <person name="Srivastava S."/>
            <person name="Singh M."/>
            <person name="Iquebal M.A."/>
            <person name="Jaiswal S."/>
            <person name="Angadi U.B."/>
            <person name="Kumar N."/>
            <person name="Raza M."/>
            <person name="Shah T.M."/>
            <person name="Rai A."/>
            <person name="Jena J.K."/>
        </authorList>
    </citation>
    <scope>NUCLEOTIDE SEQUENCE [LARGE SCALE GENOMIC DNA]</scope>
    <source>
        <strain evidence="2">DASCIFA01</strain>
        <tissue evidence="2">Testis</tissue>
    </source>
</reference>
<feature type="region of interest" description="Disordered" evidence="1">
    <location>
        <begin position="1"/>
        <end position="28"/>
    </location>
</feature>
<sequence length="77" mass="8383">MGEVTAREQVRETQSINPGGSVKRGLKELGPQGQAPVLVLKRTLKQALEQKLGETLEQTQDWAPGLESTLCLRELAA</sequence>
<keyword evidence="3" id="KW-1185">Reference proteome</keyword>
<proteinExistence type="predicted"/>
<protein>
    <submittedName>
        <fullName evidence="2">Uncharacterized protein</fullName>
    </submittedName>
</protein>
<evidence type="ECO:0000256" key="1">
    <source>
        <dbReference type="SAM" id="MobiDB-lite"/>
    </source>
</evidence>
<feature type="compositionally biased region" description="Basic and acidic residues" evidence="1">
    <location>
        <begin position="1"/>
        <end position="11"/>
    </location>
</feature>
<accession>A0A498MMA9</accession>
<gene>
    <name evidence="2" type="ORF">ROHU_023578</name>
</gene>
<evidence type="ECO:0000313" key="3">
    <source>
        <dbReference type="Proteomes" id="UP000290572"/>
    </source>
</evidence>
<organism evidence="2 3">
    <name type="scientific">Labeo rohita</name>
    <name type="common">Indian major carp</name>
    <name type="synonym">Cyprinus rohita</name>
    <dbReference type="NCBI Taxonomy" id="84645"/>
    <lineage>
        <taxon>Eukaryota</taxon>
        <taxon>Metazoa</taxon>
        <taxon>Chordata</taxon>
        <taxon>Craniata</taxon>
        <taxon>Vertebrata</taxon>
        <taxon>Euteleostomi</taxon>
        <taxon>Actinopterygii</taxon>
        <taxon>Neopterygii</taxon>
        <taxon>Teleostei</taxon>
        <taxon>Ostariophysi</taxon>
        <taxon>Cypriniformes</taxon>
        <taxon>Cyprinidae</taxon>
        <taxon>Labeoninae</taxon>
        <taxon>Labeonini</taxon>
        <taxon>Labeo</taxon>
    </lineage>
</organism>